<keyword evidence="7" id="KW-0175">Coiled coil</keyword>
<dbReference type="OMA" id="IVCAYMV"/>
<keyword evidence="4 8" id="KW-1133">Transmembrane helix</keyword>
<dbReference type="GO" id="GO:0031528">
    <property type="term" value="C:microvillus membrane"/>
    <property type="evidence" value="ECO:0007669"/>
    <property type="project" value="UniProtKB-SubCell"/>
</dbReference>
<accession>G3NWN7</accession>
<reference evidence="9" key="3">
    <citation type="submission" date="2025-09" db="UniProtKB">
        <authorList>
            <consortium name="Ensembl"/>
        </authorList>
    </citation>
    <scope>IDENTIFICATION</scope>
</reference>
<dbReference type="AlphaFoldDB" id="G3NWN7"/>
<evidence type="ECO:0000256" key="4">
    <source>
        <dbReference type="ARBA" id="ARBA00022989"/>
    </source>
</evidence>
<protein>
    <recommendedName>
        <fullName evidence="11">Prominin 2</fullName>
    </recommendedName>
</protein>
<keyword evidence="3 8" id="KW-0812">Transmembrane</keyword>
<dbReference type="GO" id="GO:0071914">
    <property type="term" value="C:prominosome"/>
    <property type="evidence" value="ECO:0007669"/>
    <property type="project" value="TreeGrafter"/>
</dbReference>
<reference evidence="9 10" key="1">
    <citation type="journal article" date="2021" name="G3 (Bethesda)">
        <title>Improved contiguity of the threespine stickleback genome using long-read sequencing.</title>
        <authorList>
            <person name="Nath S."/>
            <person name="Shaw D.E."/>
            <person name="White M.A."/>
        </authorList>
    </citation>
    <scope>NUCLEOTIDE SEQUENCE [LARGE SCALE GENOMIC DNA]</scope>
    <source>
        <strain evidence="9 10">Lake Benthic</strain>
    </source>
</reference>
<dbReference type="InParanoid" id="G3NWN7"/>
<dbReference type="GO" id="GO:0005929">
    <property type="term" value="C:cilium"/>
    <property type="evidence" value="ECO:0007669"/>
    <property type="project" value="TreeGrafter"/>
</dbReference>
<dbReference type="FunCoup" id="G3NWN7">
    <property type="interactions" value="54"/>
</dbReference>
<dbReference type="GO" id="GO:0009986">
    <property type="term" value="C:cell surface"/>
    <property type="evidence" value="ECO:0007669"/>
    <property type="project" value="TreeGrafter"/>
</dbReference>
<evidence type="ECO:0000256" key="2">
    <source>
        <dbReference type="ARBA" id="ARBA00006058"/>
    </source>
</evidence>
<dbReference type="GeneTree" id="ENSGT00530000063586"/>
<name>G3NWN7_GASAC</name>
<feature type="transmembrane region" description="Helical" evidence="8">
    <location>
        <begin position="564"/>
        <end position="593"/>
    </location>
</feature>
<feature type="transmembrane region" description="Helical" evidence="8">
    <location>
        <begin position="521"/>
        <end position="544"/>
    </location>
</feature>
<dbReference type="eggNOG" id="KOG4331">
    <property type="taxonomic scope" value="Eukaryota"/>
</dbReference>
<feature type="coiled-coil region" evidence="7">
    <location>
        <begin position="364"/>
        <end position="391"/>
    </location>
</feature>
<reference evidence="9" key="2">
    <citation type="submission" date="2025-08" db="UniProtKB">
        <authorList>
            <consortium name="Ensembl"/>
        </authorList>
    </citation>
    <scope>IDENTIFICATION</scope>
</reference>
<evidence type="ECO:0000256" key="1">
    <source>
        <dbReference type="ARBA" id="ARBA00004475"/>
    </source>
</evidence>
<dbReference type="Bgee" id="ENSGACG00000007331">
    <property type="expression patterns" value="Expressed in mesonephros and 8 other cell types or tissues"/>
</dbReference>
<dbReference type="Pfam" id="PF05478">
    <property type="entry name" value="Prominin"/>
    <property type="match status" value="1"/>
</dbReference>
<evidence type="ECO:0000256" key="8">
    <source>
        <dbReference type="SAM" id="Phobius"/>
    </source>
</evidence>
<evidence type="ECO:0008006" key="11">
    <source>
        <dbReference type="Google" id="ProtNLM"/>
    </source>
</evidence>
<sequence length="924" mass="102667">MDAVLLYSRVSLFVNVIAELQRAGSVTEQTVDRVDQQDSLSIGSVSLLCFPIKVVPQQKHRIAAQRRSLWHEVIAPPVQPSLSPPVDMGLCDSVRGHRSRGGAAALVAAAGVLLLRLSLAQSVPPPTACPAAAAPGGLTQPEYQKTAKEDGSVGFMASLVQSFLRTVQPNPFPEDLILEIANNLKRQLNQEFTKELLVYEVGFLVCAAIGVLYIVLMPVTGFFLACCRCCGNCGGKMYQKQTPSLNCHRVTLYWTAFVTTVIILAGNICMFKSNEALKVSVEQSQEELNRTVENIQSFLSIVPQQIHYVVNESQGTVQNVSRNLDGIGPQLGNEIQDRFRGTVNPALHSVTMLDRETVNISLELNHLNSSVVQLQSSVNRLQANLTAVKNQINNTFSDPNCMLCKDLQPELQKLTLDTTITVPSLKEFQSAVDELNKTDLKSKIKEVKGFFDSIPPRVTNETKDIVQRTKQLLGNIETQISQVTKDLPLSKFTNVSEILNQLQRDIGRITPEVQRFEHIRWGVCVAVCSVVLLVVVCNFLGLVLGPLGLTPKANPSARSGTSDWGGTFLMIGAGFSFLFSWLFMIAVLLLFLVGGNVFTLLCQPWGDKQLLKFIDTPGLIPELNIGATLGLKSNISISGIYRDCKKNQPLWTTLHLYELINLDDLLNVTKYTDEIKQHFENTDISLSTINLLSPEVKNQLRSFSNKATKIDASAFMQQMNNISRINLNETANKLDQLAVFQTNSDSQNQLRKEARDLRQIQTDIDTIIMPQLENLNSSIQSLGSTAEKINGTIQEVLSNVGAAQDFLNTNTTQIVKTESRTFLDCQLGYFINYVDWANVTITQQVGRCGPVAGAVDSIEIILCSYIVESLNAFWFSLGWCMIFFIPSIIFSIKLSKYYRRMKYSDEYDDHLIMSQIPRAQMKFT</sequence>
<keyword evidence="5 8" id="KW-0472">Membrane</keyword>
<dbReference type="InterPro" id="IPR008795">
    <property type="entry name" value="Prominin"/>
</dbReference>
<evidence type="ECO:0000256" key="6">
    <source>
        <dbReference type="ARBA" id="ARBA00023180"/>
    </source>
</evidence>
<proteinExistence type="inferred from homology"/>
<dbReference type="PANTHER" id="PTHR22730">
    <property type="entry name" value="PROMININ PROM PROTEIN"/>
    <property type="match status" value="1"/>
</dbReference>
<dbReference type="GO" id="GO:0015485">
    <property type="term" value="F:cholesterol binding"/>
    <property type="evidence" value="ECO:0007669"/>
    <property type="project" value="TreeGrafter"/>
</dbReference>
<dbReference type="Proteomes" id="UP000007635">
    <property type="component" value="Chromosome VI"/>
</dbReference>
<comment type="subcellular location">
    <subcellularLocation>
        <location evidence="1">Cell projection</location>
        <location evidence="1">Microvillus membrane</location>
        <topology evidence="1">Multi-pass membrane protein</topology>
    </subcellularLocation>
</comment>
<evidence type="ECO:0000256" key="3">
    <source>
        <dbReference type="ARBA" id="ARBA00022692"/>
    </source>
</evidence>
<evidence type="ECO:0000256" key="7">
    <source>
        <dbReference type="SAM" id="Coils"/>
    </source>
</evidence>
<keyword evidence="10" id="KW-1185">Reference proteome</keyword>
<dbReference type="Ensembl" id="ENSGACT00000009776.2">
    <property type="protein sequence ID" value="ENSGACP00000009756.2"/>
    <property type="gene ID" value="ENSGACG00000007331.2"/>
</dbReference>
<organism evidence="9 10">
    <name type="scientific">Gasterosteus aculeatus aculeatus</name>
    <name type="common">three-spined stickleback</name>
    <dbReference type="NCBI Taxonomy" id="481459"/>
    <lineage>
        <taxon>Eukaryota</taxon>
        <taxon>Metazoa</taxon>
        <taxon>Chordata</taxon>
        <taxon>Craniata</taxon>
        <taxon>Vertebrata</taxon>
        <taxon>Euteleostomi</taxon>
        <taxon>Actinopterygii</taxon>
        <taxon>Neopterygii</taxon>
        <taxon>Teleostei</taxon>
        <taxon>Neoteleostei</taxon>
        <taxon>Acanthomorphata</taxon>
        <taxon>Eupercaria</taxon>
        <taxon>Perciformes</taxon>
        <taxon>Cottioidei</taxon>
        <taxon>Gasterosteales</taxon>
        <taxon>Gasterosteidae</taxon>
        <taxon>Gasterosteus</taxon>
    </lineage>
</organism>
<dbReference type="PANTHER" id="PTHR22730:SF4">
    <property type="entry name" value="PROMININ-1-A-LIKE"/>
    <property type="match status" value="1"/>
</dbReference>
<evidence type="ECO:0000313" key="10">
    <source>
        <dbReference type="Proteomes" id="UP000007635"/>
    </source>
</evidence>
<feature type="transmembrane region" description="Helical" evidence="8">
    <location>
        <begin position="252"/>
        <end position="271"/>
    </location>
</feature>
<feature type="transmembrane region" description="Helical" evidence="8">
    <location>
        <begin position="196"/>
        <end position="216"/>
    </location>
</feature>
<evidence type="ECO:0000256" key="5">
    <source>
        <dbReference type="ARBA" id="ARBA00023136"/>
    </source>
</evidence>
<evidence type="ECO:0000313" key="9">
    <source>
        <dbReference type="Ensembl" id="ENSGACP00000009756.2"/>
    </source>
</evidence>
<keyword evidence="6" id="KW-0325">Glycoprotein</keyword>
<feature type="transmembrane region" description="Helical" evidence="8">
    <location>
        <begin position="873"/>
        <end position="892"/>
    </location>
</feature>
<dbReference type="GO" id="GO:0016324">
    <property type="term" value="C:apical plasma membrane"/>
    <property type="evidence" value="ECO:0007669"/>
    <property type="project" value="TreeGrafter"/>
</dbReference>
<comment type="similarity">
    <text evidence="2">Belongs to the prominin family.</text>
</comment>